<keyword evidence="2 4" id="KW-0547">Nucleotide-binding</keyword>
<accession>A0A151ZK28</accession>
<feature type="binding site" evidence="5">
    <location>
        <position position="331"/>
    </location>
    <ligand>
        <name>Mg(2+)</name>
        <dbReference type="ChEBI" id="CHEBI:18420"/>
    </ligand>
</feature>
<feature type="compositionally biased region" description="Low complexity" evidence="6">
    <location>
        <begin position="101"/>
        <end position="126"/>
    </location>
</feature>
<evidence type="ECO:0000256" key="1">
    <source>
        <dbReference type="ARBA" id="ARBA00010290"/>
    </source>
</evidence>
<feature type="region of interest" description="Disordered" evidence="6">
    <location>
        <begin position="32"/>
        <end position="126"/>
    </location>
</feature>
<organism evidence="7 8">
    <name type="scientific">Tieghemostelium lacteum</name>
    <name type="common">Slime mold</name>
    <name type="synonym">Dictyostelium lacteum</name>
    <dbReference type="NCBI Taxonomy" id="361077"/>
    <lineage>
        <taxon>Eukaryota</taxon>
        <taxon>Amoebozoa</taxon>
        <taxon>Evosea</taxon>
        <taxon>Eumycetozoa</taxon>
        <taxon>Dictyostelia</taxon>
        <taxon>Dictyosteliales</taxon>
        <taxon>Raperosteliaceae</taxon>
        <taxon>Tieghemostelium</taxon>
    </lineage>
</organism>
<evidence type="ECO:0000256" key="4">
    <source>
        <dbReference type="PIRSR" id="PIRSR606689-1"/>
    </source>
</evidence>
<evidence type="ECO:0000256" key="5">
    <source>
        <dbReference type="PIRSR" id="PIRSR606689-2"/>
    </source>
</evidence>
<keyword evidence="5" id="KW-0479">Metal-binding</keyword>
<name>A0A151ZK28_TIELA</name>
<feature type="compositionally biased region" description="Polar residues" evidence="6">
    <location>
        <begin position="83"/>
        <end position="100"/>
    </location>
</feature>
<dbReference type="SUPFAM" id="SSF52540">
    <property type="entry name" value="P-loop containing nucleoside triphosphate hydrolases"/>
    <property type="match status" value="1"/>
</dbReference>
<dbReference type="GO" id="GO:0046872">
    <property type="term" value="F:metal ion binding"/>
    <property type="evidence" value="ECO:0007669"/>
    <property type="project" value="UniProtKB-KW"/>
</dbReference>
<dbReference type="OrthoDB" id="18085at2759"/>
<feature type="compositionally biased region" description="Low complexity" evidence="6">
    <location>
        <begin position="32"/>
        <end position="82"/>
    </location>
</feature>
<evidence type="ECO:0000313" key="7">
    <source>
        <dbReference type="EMBL" id="KYQ94352.1"/>
    </source>
</evidence>
<dbReference type="GO" id="GO:0003924">
    <property type="term" value="F:GTPase activity"/>
    <property type="evidence" value="ECO:0007669"/>
    <property type="project" value="InterPro"/>
</dbReference>
<feature type="compositionally biased region" description="Low complexity" evidence="6">
    <location>
        <begin position="150"/>
        <end position="175"/>
    </location>
</feature>
<dbReference type="GO" id="GO:0005525">
    <property type="term" value="F:GTP binding"/>
    <property type="evidence" value="ECO:0007669"/>
    <property type="project" value="UniProtKB-KW"/>
</dbReference>
<dbReference type="InParanoid" id="A0A151ZK28"/>
<dbReference type="Gene3D" id="3.40.50.300">
    <property type="entry name" value="P-loop containing nucleotide triphosphate hydrolases"/>
    <property type="match status" value="1"/>
</dbReference>
<evidence type="ECO:0000256" key="2">
    <source>
        <dbReference type="ARBA" id="ARBA00022741"/>
    </source>
</evidence>
<dbReference type="Pfam" id="PF00025">
    <property type="entry name" value="Arf"/>
    <property type="match status" value="1"/>
</dbReference>
<feature type="binding site" evidence="4">
    <location>
        <begin position="442"/>
        <end position="445"/>
    </location>
    <ligand>
        <name>GTP</name>
        <dbReference type="ChEBI" id="CHEBI:37565"/>
    </ligand>
</feature>
<proteinExistence type="inferred from homology"/>
<dbReference type="InterPro" id="IPR024156">
    <property type="entry name" value="Small_GTPase_ARF"/>
</dbReference>
<dbReference type="Proteomes" id="UP000076078">
    <property type="component" value="Unassembled WGS sequence"/>
</dbReference>
<keyword evidence="5" id="KW-0460">Magnesium</keyword>
<evidence type="ECO:0000313" key="8">
    <source>
        <dbReference type="Proteomes" id="UP000076078"/>
    </source>
</evidence>
<dbReference type="EMBL" id="LODT01000022">
    <property type="protein sequence ID" value="KYQ94352.1"/>
    <property type="molecule type" value="Genomic_DNA"/>
</dbReference>
<comment type="similarity">
    <text evidence="1">Belongs to the small GTPase superfamily. Arf family.</text>
</comment>
<sequence length="498" mass="56581">MQYIDHNDTLDGATMHNMEDIEKQLLNSNLNDTQEQNQQQQQHHQNDNTSNIDNINTSQSSTTNNNNNNNNSNNDENNNYSSPLHSPTFSLKNSSLTTGTTPPIEISSNNSPISTTPNLIRSTSSNEIQSQNIISNNGGAKIHHRQHSLNTNNNNNNSISPISTSPISTSPTLKSSVSSTSIQSLALKKEKEERLANFKERIATCSFLELFSLDVLNLIFVHVGALDMTTLIQVSKICFKIGMNEKLWAIFVQNDYKITEINEINQLKKLNGSIRSLYANLYFKKKNSITPPSSPNPLIKYFLRPISKIPNLFQRKEYKILMYGLNGVGKTTTLYKFARGENVRTLHTNGYNVEVVEYKSCDFICWDIGYEQSIVPVWHHYLQDTQAIIFIIDSCDRQRIRLVKEELWKLVTDKNVIKIINNFKQPQNQENLSRIKVLIYANKIDSINPMTTLEITLALSLFNLPKNISWHVQGCSATSEDGDGLYEGLDWLSSQYDH</sequence>
<dbReference type="PANTHER" id="PTHR11711">
    <property type="entry name" value="ADP RIBOSYLATION FACTOR-RELATED"/>
    <property type="match status" value="1"/>
</dbReference>
<feature type="binding site" evidence="4">
    <location>
        <begin position="324"/>
        <end position="331"/>
    </location>
    <ligand>
        <name>GTP</name>
        <dbReference type="ChEBI" id="CHEBI:37565"/>
    </ligand>
</feature>
<keyword evidence="8" id="KW-1185">Reference proteome</keyword>
<gene>
    <name evidence="7" type="ORF">DLAC_04648</name>
</gene>
<dbReference type="SMART" id="SM00178">
    <property type="entry name" value="SAR"/>
    <property type="match status" value="1"/>
</dbReference>
<dbReference type="AlphaFoldDB" id="A0A151ZK28"/>
<evidence type="ECO:0000256" key="6">
    <source>
        <dbReference type="SAM" id="MobiDB-lite"/>
    </source>
</evidence>
<dbReference type="InterPro" id="IPR006689">
    <property type="entry name" value="Small_GTPase_ARF/SAR"/>
</dbReference>
<dbReference type="InterPro" id="IPR027417">
    <property type="entry name" value="P-loop_NTPase"/>
</dbReference>
<feature type="binding site" evidence="5">
    <location>
        <position position="348"/>
    </location>
    <ligand>
        <name>Mg(2+)</name>
        <dbReference type="ChEBI" id="CHEBI:18420"/>
    </ligand>
</feature>
<dbReference type="FunFam" id="3.40.50.300:FF:001166">
    <property type="entry name" value="ADP-ribosylation factor D"/>
    <property type="match status" value="1"/>
</dbReference>
<dbReference type="PROSITE" id="PS51417">
    <property type="entry name" value="ARF"/>
    <property type="match status" value="1"/>
</dbReference>
<feature type="region of interest" description="Disordered" evidence="6">
    <location>
        <begin position="141"/>
        <end position="175"/>
    </location>
</feature>
<evidence type="ECO:0000256" key="3">
    <source>
        <dbReference type="ARBA" id="ARBA00023134"/>
    </source>
</evidence>
<dbReference type="STRING" id="361077.A0A151ZK28"/>
<keyword evidence="3 4" id="KW-0342">GTP-binding</keyword>
<dbReference type="SMART" id="SM00177">
    <property type="entry name" value="ARF"/>
    <property type="match status" value="1"/>
</dbReference>
<protein>
    <submittedName>
        <fullName evidence="7">ARF/SAR superfamily protein</fullName>
    </submittedName>
</protein>
<dbReference type="OMA" id="CWDIGYE"/>
<comment type="caution">
    <text evidence="7">The sequence shown here is derived from an EMBL/GenBank/DDBJ whole genome shotgun (WGS) entry which is preliminary data.</text>
</comment>
<reference evidence="7 8" key="1">
    <citation type="submission" date="2015-12" db="EMBL/GenBank/DDBJ databases">
        <title>Dictyostelia acquired genes for synthesis and detection of signals that induce cell-type specialization by lateral gene transfer from prokaryotes.</title>
        <authorList>
            <person name="Gloeckner G."/>
            <person name="Schaap P."/>
        </authorList>
    </citation>
    <scope>NUCLEOTIDE SEQUENCE [LARGE SCALE GENOMIC DNA]</scope>
    <source>
        <strain evidence="7 8">TK</strain>
    </source>
</reference>
<dbReference type="PRINTS" id="PR00328">
    <property type="entry name" value="SAR1GTPBP"/>
</dbReference>